<dbReference type="Proteomes" id="UP000199679">
    <property type="component" value="Chromosome I"/>
</dbReference>
<accession>A0A1H1W2L4</accession>
<dbReference type="OrthoDB" id="5951444at2"/>
<name>A0A1H1W2L4_MUCMA</name>
<proteinExistence type="predicted"/>
<dbReference type="InterPro" id="IPR014922">
    <property type="entry name" value="YdhG-like"/>
</dbReference>
<keyword evidence="3" id="KW-1185">Reference proteome</keyword>
<evidence type="ECO:0000313" key="2">
    <source>
        <dbReference type="EMBL" id="SDS90459.1"/>
    </source>
</evidence>
<feature type="domain" description="YdhG-like" evidence="1">
    <location>
        <begin position="26"/>
        <end position="130"/>
    </location>
</feature>
<sequence>MAKNKTFETEGSVIDFINSIADETKRADSFRIAEIMEQQSGYPAKMWGPAIIGFGSCHYKYESGREGDMPMIAFSPRKAAITLYLSIDFPAKEKLLEKFGKHDTGKGCIYLKRLSDINLDVLNEMIAASIVHTKSR</sequence>
<dbReference type="AlphaFoldDB" id="A0A1H1W2L4"/>
<evidence type="ECO:0000313" key="3">
    <source>
        <dbReference type="Proteomes" id="UP000199679"/>
    </source>
</evidence>
<organism evidence="2 3">
    <name type="scientific">Mucilaginibacter mallensis</name>
    <dbReference type="NCBI Taxonomy" id="652787"/>
    <lineage>
        <taxon>Bacteria</taxon>
        <taxon>Pseudomonadati</taxon>
        <taxon>Bacteroidota</taxon>
        <taxon>Sphingobacteriia</taxon>
        <taxon>Sphingobacteriales</taxon>
        <taxon>Sphingobacteriaceae</taxon>
        <taxon>Mucilaginibacter</taxon>
    </lineage>
</organism>
<reference evidence="2 3" key="1">
    <citation type="submission" date="2016-10" db="EMBL/GenBank/DDBJ databases">
        <authorList>
            <person name="de Groot N.N."/>
        </authorList>
    </citation>
    <scope>NUCLEOTIDE SEQUENCE [LARGE SCALE GENOMIC DNA]</scope>
    <source>
        <strain evidence="2 3">MP1X4</strain>
    </source>
</reference>
<evidence type="ECO:0000259" key="1">
    <source>
        <dbReference type="Pfam" id="PF08818"/>
    </source>
</evidence>
<dbReference type="STRING" id="652787.SAMN05216490_2058"/>
<gene>
    <name evidence="2" type="ORF">SAMN05216490_2058</name>
</gene>
<protein>
    <recommendedName>
        <fullName evidence="1">YdhG-like domain-containing protein</fullName>
    </recommendedName>
</protein>
<dbReference type="RefSeq" id="WP_091371950.1">
    <property type="nucleotide sequence ID" value="NZ_LT629740.1"/>
</dbReference>
<dbReference type="Pfam" id="PF08818">
    <property type="entry name" value="DUF1801"/>
    <property type="match status" value="1"/>
</dbReference>
<dbReference type="EMBL" id="LT629740">
    <property type="protein sequence ID" value="SDS90459.1"/>
    <property type="molecule type" value="Genomic_DNA"/>
</dbReference>